<dbReference type="Proteomes" id="UP000009881">
    <property type="component" value="Unassembled WGS sequence"/>
</dbReference>
<dbReference type="eggNOG" id="COG5338">
    <property type="taxonomic scope" value="Bacteria"/>
</dbReference>
<evidence type="ECO:0000313" key="3">
    <source>
        <dbReference type="Proteomes" id="UP000009881"/>
    </source>
</evidence>
<dbReference type="AlphaFoldDB" id="K9HX51"/>
<gene>
    <name evidence="2" type="ORF">C882_1573</name>
</gene>
<organism evidence="2 3">
    <name type="scientific">Caenispirillum salinarum AK4</name>
    <dbReference type="NCBI Taxonomy" id="1238182"/>
    <lineage>
        <taxon>Bacteria</taxon>
        <taxon>Pseudomonadati</taxon>
        <taxon>Pseudomonadota</taxon>
        <taxon>Alphaproteobacteria</taxon>
        <taxon>Rhodospirillales</taxon>
        <taxon>Novispirillaceae</taxon>
        <taxon>Caenispirillum</taxon>
    </lineage>
</organism>
<evidence type="ECO:0000256" key="1">
    <source>
        <dbReference type="SAM" id="SignalP"/>
    </source>
</evidence>
<dbReference type="STRING" id="1238182.C882_1573"/>
<dbReference type="NCBIfam" id="TIGR03016">
    <property type="entry name" value="pepcterm_hypo_1"/>
    <property type="match status" value="1"/>
</dbReference>
<accession>K9HX51</accession>
<dbReference type="InterPro" id="IPR017467">
    <property type="entry name" value="CHP03016_PEP-CTERM"/>
</dbReference>
<evidence type="ECO:0008006" key="4">
    <source>
        <dbReference type="Google" id="ProtNLM"/>
    </source>
</evidence>
<dbReference type="EMBL" id="ANHY01000002">
    <property type="protein sequence ID" value="EKV32736.1"/>
    <property type="molecule type" value="Genomic_DNA"/>
</dbReference>
<dbReference type="RefSeq" id="WP_009538563.1">
    <property type="nucleotide sequence ID" value="NZ_ANHY01000002.1"/>
</dbReference>
<dbReference type="OrthoDB" id="8479313at2"/>
<protein>
    <recommendedName>
        <fullName evidence="4">Glycine-rich cell wall structural protein</fullName>
    </recommendedName>
</protein>
<sequence>MIVVRTPSFPASAGRLPSLARRLAAPSAASAILAVLAPLAVAPAAAQDRQEFLGLTPGDVQINASGFGEVTLTDRAGGAGGTGDDASSGDVITTVGAGVTASVDGARSTLVGTYRASYDQYLSQSDRSGYRQSLLASGNHELIDEHLFFDASASMSTRFAGLGAASATDRAGVGNQTQAISWSLGPTWQQRVGGSFANLNASYRLAGTAFFAASSGDVGDSERPDNGIIHNATVALNSGSDFTRLRWSLGGSWQTQTGGGDDGGSGSRSVVASTEYRIDRRFGLLGSVGYDDVQLTDQAEGVISEADLSGLSWTVGLRFNPSPRTDMQAEYGQRFGDPYYSGTVNWRVTARTSVSASYRTDVQTLQEALLVGITPECLSAGLSAVGGEDVPITVDCLLDLFNTGVLSPGGVDPTAPFTLVDGTARTQTFRAAINTQRERTTYSLNGSVTQREFTINGAEDTTYSVTGTASRNLDEQTTGSVSISYTASDNTVTGNEDTALVTSDGSTSLRGRLSLSHQFADDLNGSVSYSHLRRDDNSNSGSTSENALVARFTVTF</sequence>
<feature type="signal peptide" evidence="1">
    <location>
        <begin position="1"/>
        <end position="46"/>
    </location>
</feature>
<dbReference type="SUPFAM" id="SSF56935">
    <property type="entry name" value="Porins"/>
    <property type="match status" value="2"/>
</dbReference>
<name>K9HX51_9PROT</name>
<keyword evidence="3" id="KW-1185">Reference proteome</keyword>
<comment type="caution">
    <text evidence="2">The sequence shown here is derived from an EMBL/GenBank/DDBJ whole genome shotgun (WGS) entry which is preliminary data.</text>
</comment>
<proteinExistence type="predicted"/>
<reference evidence="2 3" key="1">
    <citation type="journal article" date="2013" name="Genome Announc.">
        <title>Draft Genome Sequence of an Alphaproteobacterium, Caenispirillum salinarum AK4(T), Isolated from a Solar Saltern.</title>
        <authorList>
            <person name="Khatri I."/>
            <person name="Singh A."/>
            <person name="Korpole S."/>
            <person name="Pinnaka A.K."/>
            <person name="Subramanian S."/>
        </authorList>
    </citation>
    <scope>NUCLEOTIDE SEQUENCE [LARGE SCALE GENOMIC DNA]</scope>
    <source>
        <strain evidence="2 3">AK4</strain>
    </source>
</reference>
<keyword evidence="1" id="KW-0732">Signal</keyword>
<feature type="chain" id="PRO_5003931933" description="Glycine-rich cell wall structural protein" evidence="1">
    <location>
        <begin position="47"/>
        <end position="556"/>
    </location>
</feature>
<evidence type="ECO:0000313" key="2">
    <source>
        <dbReference type="EMBL" id="EKV32736.1"/>
    </source>
</evidence>